<feature type="signal peptide" evidence="1">
    <location>
        <begin position="1"/>
        <end position="23"/>
    </location>
</feature>
<protein>
    <submittedName>
        <fullName evidence="2">Uncharacterized protein</fullName>
    </submittedName>
</protein>
<accession>A0ABR3VK74</accession>
<proteinExistence type="predicted"/>
<name>A0ABR3VK74_HUMIN</name>
<comment type="caution">
    <text evidence="2">The sequence shown here is derived from an EMBL/GenBank/DDBJ whole genome shotgun (WGS) entry which is preliminary data.</text>
</comment>
<evidence type="ECO:0000256" key="1">
    <source>
        <dbReference type="SAM" id="SignalP"/>
    </source>
</evidence>
<organism evidence="2 3">
    <name type="scientific">Humicola insolens</name>
    <name type="common">Soft-rot fungus</name>
    <dbReference type="NCBI Taxonomy" id="85995"/>
    <lineage>
        <taxon>Eukaryota</taxon>
        <taxon>Fungi</taxon>
        <taxon>Dikarya</taxon>
        <taxon>Ascomycota</taxon>
        <taxon>Pezizomycotina</taxon>
        <taxon>Sordariomycetes</taxon>
        <taxon>Sordariomycetidae</taxon>
        <taxon>Sordariales</taxon>
        <taxon>Chaetomiaceae</taxon>
        <taxon>Mycothermus</taxon>
    </lineage>
</organism>
<sequence>MIKSGLGYMWLLVTLLALRASAACTSFGVDYASGGTYSIDVTSNEYFAFTTVFQGCSWEAIRPILVGPDDNLYACSEITTEPNGVQVKSTCGIPYSAMRSGRWKIILSGNQLSAQRTLNLVVGLPQTTWVTVTPTVVVGVTTTARAQTVLTTVLMTQTVIGAPRTTTIPCAGVTRTITTYLPGSTSTVTSIAVRTVTTGTITTYWTTTVTATASCHLPGVSLGAARVAAAAVTPAASVASVTSTVTASRAVTSTLTTTVPGTTTTELVLRTTTSTITPPPLTVCTGAGRDTTVTVTSRNGVPVTLTDIIYLTSHLPATVWVGQTTYTTSTNSASATACWRSGGWYG</sequence>
<reference evidence="2 3" key="1">
    <citation type="journal article" date="2024" name="Commun. Biol.">
        <title>Comparative genomic analysis of thermophilic fungi reveals convergent evolutionary adaptations and gene losses.</title>
        <authorList>
            <person name="Steindorff A.S."/>
            <person name="Aguilar-Pontes M.V."/>
            <person name="Robinson A.J."/>
            <person name="Andreopoulos B."/>
            <person name="LaButti K."/>
            <person name="Kuo A."/>
            <person name="Mondo S."/>
            <person name="Riley R."/>
            <person name="Otillar R."/>
            <person name="Haridas S."/>
            <person name="Lipzen A."/>
            <person name="Grimwood J."/>
            <person name="Schmutz J."/>
            <person name="Clum A."/>
            <person name="Reid I.D."/>
            <person name="Moisan M.C."/>
            <person name="Butler G."/>
            <person name="Nguyen T.T.M."/>
            <person name="Dewar K."/>
            <person name="Conant G."/>
            <person name="Drula E."/>
            <person name="Henrissat B."/>
            <person name="Hansel C."/>
            <person name="Singer S."/>
            <person name="Hutchinson M.I."/>
            <person name="de Vries R.P."/>
            <person name="Natvig D.O."/>
            <person name="Powell A.J."/>
            <person name="Tsang A."/>
            <person name="Grigoriev I.V."/>
        </authorList>
    </citation>
    <scope>NUCLEOTIDE SEQUENCE [LARGE SCALE GENOMIC DNA]</scope>
    <source>
        <strain evidence="2 3">CBS 620.91</strain>
    </source>
</reference>
<keyword evidence="1" id="KW-0732">Signal</keyword>
<dbReference type="EMBL" id="JAZGSY010000050">
    <property type="protein sequence ID" value="KAL1842209.1"/>
    <property type="molecule type" value="Genomic_DNA"/>
</dbReference>
<evidence type="ECO:0000313" key="2">
    <source>
        <dbReference type="EMBL" id="KAL1842209.1"/>
    </source>
</evidence>
<feature type="chain" id="PRO_5046502953" evidence="1">
    <location>
        <begin position="24"/>
        <end position="346"/>
    </location>
</feature>
<dbReference type="Proteomes" id="UP001583172">
    <property type="component" value="Unassembled WGS sequence"/>
</dbReference>
<evidence type="ECO:0000313" key="3">
    <source>
        <dbReference type="Proteomes" id="UP001583172"/>
    </source>
</evidence>
<gene>
    <name evidence="2" type="ORF">VTJ49DRAFT_5821</name>
</gene>
<keyword evidence="3" id="KW-1185">Reference proteome</keyword>